<feature type="transmembrane region" description="Helical" evidence="5">
    <location>
        <begin position="216"/>
        <end position="236"/>
    </location>
</feature>
<keyword evidence="6" id="KW-0328">Glycosyltransferase</keyword>
<dbReference type="EC" id="2.4.2.45" evidence="6"/>
<evidence type="ECO:0000256" key="3">
    <source>
        <dbReference type="ARBA" id="ARBA00022989"/>
    </source>
</evidence>
<feature type="transmembrane region" description="Helical" evidence="5">
    <location>
        <begin position="123"/>
        <end position="142"/>
    </location>
</feature>
<feature type="transmembrane region" description="Helical" evidence="5">
    <location>
        <begin position="149"/>
        <end position="170"/>
    </location>
</feature>
<keyword evidence="7" id="KW-1185">Reference proteome</keyword>
<feature type="transmembrane region" description="Helical" evidence="5">
    <location>
        <begin position="93"/>
        <end position="117"/>
    </location>
</feature>
<gene>
    <name evidence="6" type="ORF">E4K62_04915</name>
</gene>
<dbReference type="EMBL" id="CP038266">
    <property type="protein sequence ID" value="QBR90596.1"/>
    <property type="molecule type" value="Genomic_DNA"/>
</dbReference>
<keyword evidence="4 5" id="KW-0472">Membrane</keyword>
<evidence type="ECO:0000256" key="2">
    <source>
        <dbReference type="ARBA" id="ARBA00022692"/>
    </source>
</evidence>
<proteinExistence type="predicted"/>
<sequence>MSDPDLLADEPPRRVATVFAGIVRTARPRQWLKNLLVLAAPLAAGVLVDGGSLWRIAVAFASFCLAASGVYLLNDALDVHADREHPTKRMRPIAAGIVPIRLAYAVAIALMALAVAAAALVGWPLAVVVGVYLLLQVAYCVWLKHVAVIDIVIVSSGFLLRAIAGGVAVGVPLSHWFLLVAAFGSMLMVGGKRYAELVGAHDGARSRRSLKQYTDTYLRFVWQSAATIVILVYGMWAVTGGQYGTNTLLAYTLVPFVIAILRYCQHIDAGDAEAPEDIALHDRLLQVLALVWVLTLVAVLYLPLG</sequence>
<keyword evidence="2 5" id="KW-0812">Transmembrane</keyword>
<keyword evidence="3 5" id="KW-1133">Transmembrane helix</keyword>
<comment type="subcellular location">
    <subcellularLocation>
        <location evidence="1">Membrane</location>
        <topology evidence="1">Multi-pass membrane protein</topology>
    </subcellularLocation>
</comment>
<protein>
    <submittedName>
        <fullName evidence="6">Decaprenyl-phosphate phosphoribosyltransferase</fullName>
        <ecNumber evidence="6">2.4.2.45</ecNumber>
    </submittedName>
</protein>
<feature type="transmembrane region" description="Helical" evidence="5">
    <location>
        <begin position="248"/>
        <end position="264"/>
    </location>
</feature>
<reference evidence="6 7" key="1">
    <citation type="submission" date="2019-03" db="EMBL/GenBank/DDBJ databases">
        <authorList>
            <person name="Dong K."/>
        </authorList>
    </citation>
    <scope>NUCLEOTIDE SEQUENCE [LARGE SCALE GENOMIC DNA]</scope>
    <source>
        <strain evidence="7">dk512</strain>
    </source>
</reference>
<dbReference type="InterPro" id="IPR000537">
    <property type="entry name" value="UbiA_prenyltransferase"/>
</dbReference>
<evidence type="ECO:0000256" key="1">
    <source>
        <dbReference type="ARBA" id="ARBA00004141"/>
    </source>
</evidence>
<feature type="transmembrane region" description="Helical" evidence="5">
    <location>
        <begin position="176"/>
        <end position="195"/>
    </location>
</feature>
<evidence type="ECO:0000256" key="4">
    <source>
        <dbReference type="ARBA" id="ARBA00023136"/>
    </source>
</evidence>
<evidence type="ECO:0000313" key="7">
    <source>
        <dbReference type="Proteomes" id="UP000295748"/>
    </source>
</evidence>
<dbReference type="Gene3D" id="1.10.357.140">
    <property type="entry name" value="UbiA prenyltransferase"/>
    <property type="match status" value="1"/>
</dbReference>
<evidence type="ECO:0000256" key="5">
    <source>
        <dbReference type="SAM" id="Phobius"/>
    </source>
</evidence>
<organism evidence="6 7">
    <name type="scientific">Microbacterium wangchenii</name>
    <dbReference type="NCBI Taxonomy" id="2541726"/>
    <lineage>
        <taxon>Bacteria</taxon>
        <taxon>Bacillati</taxon>
        <taxon>Actinomycetota</taxon>
        <taxon>Actinomycetes</taxon>
        <taxon>Micrococcales</taxon>
        <taxon>Microbacteriaceae</taxon>
        <taxon>Microbacterium</taxon>
    </lineage>
</organism>
<dbReference type="Proteomes" id="UP000295748">
    <property type="component" value="Chromosome"/>
</dbReference>
<keyword evidence="6" id="KW-0808">Transferase</keyword>
<feature type="transmembrane region" description="Helical" evidence="5">
    <location>
        <begin position="54"/>
        <end position="73"/>
    </location>
</feature>
<dbReference type="GO" id="GO:0016757">
    <property type="term" value="F:glycosyltransferase activity"/>
    <property type="evidence" value="ECO:0007669"/>
    <property type="project" value="UniProtKB-KW"/>
</dbReference>
<dbReference type="CDD" id="cd13963">
    <property type="entry name" value="PT_UbiA_2"/>
    <property type="match status" value="1"/>
</dbReference>
<dbReference type="NCBIfam" id="NF008978">
    <property type="entry name" value="PRK12324.1-4"/>
    <property type="match status" value="1"/>
</dbReference>
<accession>A0ABX5SWL5</accession>
<evidence type="ECO:0000313" key="6">
    <source>
        <dbReference type="EMBL" id="QBR90596.1"/>
    </source>
</evidence>
<dbReference type="Pfam" id="PF01040">
    <property type="entry name" value="UbiA"/>
    <property type="match status" value="1"/>
</dbReference>
<name>A0ABX5SWL5_9MICO</name>
<feature type="transmembrane region" description="Helical" evidence="5">
    <location>
        <begin position="284"/>
        <end position="304"/>
    </location>
</feature>
<dbReference type="InterPro" id="IPR044878">
    <property type="entry name" value="UbiA_sf"/>
</dbReference>